<protein>
    <recommendedName>
        <fullName evidence="3">XRE family transcriptional regulator</fullName>
    </recommendedName>
</protein>
<name>A0A5S3QJ09_9BACI</name>
<proteinExistence type="predicted"/>
<dbReference type="EMBL" id="VCIA01000001">
    <property type="protein sequence ID" value="TMN21920.1"/>
    <property type="molecule type" value="Genomic_DNA"/>
</dbReference>
<organism evidence="1 2">
    <name type="scientific">Lentibacillus cibarius</name>
    <dbReference type="NCBI Taxonomy" id="2583219"/>
    <lineage>
        <taxon>Bacteria</taxon>
        <taxon>Bacillati</taxon>
        <taxon>Bacillota</taxon>
        <taxon>Bacilli</taxon>
        <taxon>Bacillales</taxon>
        <taxon>Bacillaceae</taxon>
        <taxon>Lentibacillus</taxon>
    </lineage>
</organism>
<evidence type="ECO:0000313" key="1">
    <source>
        <dbReference type="EMBL" id="TMN21920.1"/>
    </source>
</evidence>
<accession>A0A5S3QJ09</accession>
<dbReference type="AlphaFoldDB" id="A0A5S3QJ09"/>
<dbReference type="Proteomes" id="UP000306980">
    <property type="component" value="Unassembled WGS sequence"/>
</dbReference>
<dbReference type="OrthoDB" id="2065126at2"/>
<comment type="caution">
    <text evidence="1">The sequence shown here is derived from an EMBL/GenBank/DDBJ whole genome shotgun (WGS) entry which is preliminary data.</text>
</comment>
<sequence>MKRNKELRQIIKESKVYNWQVAEAMNMHENTLYRMLRRPLSSTEKQRIIELVKELSSLNNH</sequence>
<evidence type="ECO:0008006" key="3">
    <source>
        <dbReference type="Google" id="ProtNLM"/>
    </source>
</evidence>
<evidence type="ECO:0000313" key="2">
    <source>
        <dbReference type="Proteomes" id="UP000306980"/>
    </source>
</evidence>
<dbReference type="RefSeq" id="WP_138602795.1">
    <property type="nucleotide sequence ID" value="NZ_VCIA01000001.1"/>
</dbReference>
<reference evidence="1 2" key="1">
    <citation type="submission" date="2019-05" db="EMBL/GenBank/DDBJ databases">
        <title>Genomic analysis of Lentibacillus sp. NKC220-2.</title>
        <authorList>
            <person name="Oh Y.J."/>
        </authorList>
    </citation>
    <scope>NUCLEOTIDE SEQUENCE [LARGE SCALE GENOMIC DNA]</scope>
    <source>
        <strain evidence="1 2">NKC220-2</strain>
    </source>
</reference>
<gene>
    <name evidence="1" type="ORF">FFL34_07170</name>
</gene>